<accession>A0ABX7JND5</accession>
<feature type="region of interest" description="Disordered" evidence="1">
    <location>
        <begin position="194"/>
        <end position="216"/>
    </location>
</feature>
<protein>
    <submittedName>
        <fullName evidence="2">Alpha/beta hydrolase</fullName>
    </submittedName>
</protein>
<dbReference type="InterPro" id="IPR029058">
    <property type="entry name" value="AB_hydrolase_fold"/>
</dbReference>
<dbReference type="EMBL" id="CP070371">
    <property type="protein sequence ID" value="QRZ14748.1"/>
    <property type="molecule type" value="Genomic_DNA"/>
</dbReference>
<sequence length="216" mass="23128">MIKTLLLPGLDGSPAPHWQDWWAKTDMTARIVEQDSWSKPSLDQWLTEIAGAVLTYPGAILVGHSLGAIAAVKLLSQWPQLNVAGALLVAPAETAKCDRIRGFGAIPERALPVPTMVVASRNDPWMSFARAAGLAQAWGSELVNMGHAGHINTAAGFGPWPQGKQLAKALAARSQIIALKDAHLRTTGRIRVAGHMPDPIHRPVRAALSDSHTSTR</sequence>
<proteinExistence type="predicted"/>
<evidence type="ECO:0000313" key="2">
    <source>
        <dbReference type="EMBL" id="QRZ14748.1"/>
    </source>
</evidence>
<keyword evidence="2" id="KW-0378">Hydrolase</keyword>
<dbReference type="InterPro" id="IPR010662">
    <property type="entry name" value="RBBP9/YdeN"/>
</dbReference>
<dbReference type="RefSeq" id="WP_205295718.1">
    <property type="nucleotide sequence ID" value="NZ_CP070371.1"/>
</dbReference>
<organism evidence="2 3">
    <name type="scientific">Paracoccus methylovorus</name>
    <dbReference type="NCBI Taxonomy" id="2812658"/>
    <lineage>
        <taxon>Bacteria</taxon>
        <taxon>Pseudomonadati</taxon>
        <taxon>Pseudomonadota</taxon>
        <taxon>Alphaproteobacteria</taxon>
        <taxon>Rhodobacterales</taxon>
        <taxon>Paracoccaceae</taxon>
        <taxon>Paracoccus</taxon>
    </lineage>
</organism>
<dbReference type="GO" id="GO:0016787">
    <property type="term" value="F:hydrolase activity"/>
    <property type="evidence" value="ECO:0007669"/>
    <property type="project" value="UniProtKB-KW"/>
</dbReference>
<keyword evidence="3" id="KW-1185">Reference proteome</keyword>
<dbReference type="Pfam" id="PF06821">
    <property type="entry name" value="Ser_hydrolase"/>
    <property type="match status" value="1"/>
</dbReference>
<gene>
    <name evidence="2" type="ORF">JWJ88_17440</name>
</gene>
<evidence type="ECO:0000256" key="1">
    <source>
        <dbReference type="SAM" id="MobiDB-lite"/>
    </source>
</evidence>
<dbReference type="Proteomes" id="UP000663629">
    <property type="component" value="Chromosome 2"/>
</dbReference>
<evidence type="ECO:0000313" key="3">
    <source>
        <dbReference type="Proteomes" id="UP000663629"/>
    </source>
</evidence>
<reference evidence="2 3" key="1">
    <citation type="submission" date="2021-02" db="EMBL/GenBank/DDBJ databases">
        <title>Paracoccus methylovroum sp.nov., a new methanol and methylamine utilizing methylotrophic denitrifer.</title>
        <authorList>
            <person name="Timsy T."/>
            <person name="Behrendt U."/>
            <person name="Ulrich A."/>
            <person name="Spanner T."/>
            <person name="Foesel B.U."/>
            <person name="Horn M.A."/>
            <person name="Kolb S."/>
        </authorList>
    </citation>
    <scope>NUCLEOTIDE SEQUENCE [LARGE SCALE GENOMIC DNA]</scope>
    <source>
        <strain evidence="2 3">H4-D09</strain>
    </source>
</reference>
<name>A0ABX7JND5_9RHOB</name>
<dbReference type="Gene3D" id="3.40.50.1820">
    <property type="entry name" value="alpha/beta hydrolase"/>
    <property type="match status" value="1"/>
</dbReference>
<dbReference type="SUPFAM" id="SSF53474">
    <property type="entry name" value="alpha/beta-Hydrolases"/>
    <property type="match status" value="1"/>
</dbReference>